<organism evidence="2">
    <name type="scientific">Octopus bimaculoides</name>
    <name type="common">California two-spotted octopus</name>
    <dbReference type="NCBI Taxonomy" id="37653"/>
    <lineage>
        <taxon>Eukaryota</taxon>
        <taxon>Metazoa</taxon>
        <taxon>Spiralia</taxon>
        <taxon>Lophotrochozoa</taxon>
        <taxon>Mollusca</taxon>
        <taxon>Cephalopoda</taxon>
        <taxon>Coleoidea</taxon>
        <taxon>Octopodiformes</taxon>
        <taxon>Octopoda</taxon>
        <taxon>Incirrata</taxon>
        <taxon>Octopodidae</taxon>
        <taxon>Octopus</taxon>
    </lineage>
</organism>
<proteinExistence type="predicted"/>
<dbReference type="InterPro" id="IPR004245">
    <property type="entry name" value="DUF229"/>
</dbReference>
<evidence type="ECO:0000313" key="2">
    <source>
        <dbReference type="EMBL" id="KOF77474.1"/>
    </source>
</evidence>
<dbReference type="CDD" id="cd16021">
    <property type="entry name" value="ALP_like"/>
    <property type="match status" value="1"/>
</dbReference>
<dbReference type="PANTHER" id="PTHR10974:SF1">
    <property type="entry name" value="FI08016P-RELATED"/>
    <property type="match status" value="1"/>
</dbReference>
<dbReference type="SUPFAM" id="SSF53649">
    <property type="entry name" value="Alkaline phosphatase-like"/>
    <property type="match status" value="1"/>
</dbReference>
<dbReference type="FunFam" id="3.40.720.10:FF:000017">
    <property type="entry name" value="Predicted protein"/>
    <property type="match status" value="1"/>
</dbReference>
<accession>A0A0L8GKS6</accession>
<dbReference type="OMA" id="SIRHTEN"/>
<gene>
    <name evidence="2" type="ORF">OCBIM_22032072mg</name>
</gene>
<evidence type="ECO:0000256" key="1">
    <source>
        <dbReference type="SAM" id="Phobius"/>
    </source>
</evidence>
<dbReference type="GO" id="GO:0005615">
    <property type="term" value="C:extracellular space"/>
    <property type="evidence" value="ECO:0007669"/>
    <property type="project" value="TreeGrafter"/>
</dbReference>
<dbReference type="AlphaFoldDB" id="A0A0L8GKS6"/>
<dbReference type="PANTHER" id="PTHR10974">
    <property type="entry name" value="FI08016P-RELATED"/>
    <property type="match status" value="1"/>
</dbReference>
<dbReference type="Pfam" id="PF02995">
    <property type="entry name" value="DUF229"/>
    <property type="match status" value="1"/>
</dbReference>
<dbReference type="InterPro" id="IPR017850">
    <property type="entry name" value="Alkaline_phosphatase_core_sf"/>
</dbReference>
<keyword evidence="1" id="KW-1133">Transmembrane helix</keyword>
<name>A0A0L8GKS6_OCTBM</name>
<dbReference type="Gene3D" id="3.40.720.10">
    <property type="entry name" value="Alkaline Phosphatase, subunit A"/>
    <property type="match status" value="1"/>
</dbReference>
<keyword evidence="1" id="KW-0812">Transmembrane</keyword>
<dbReference type="EMBL" id="KQ421423">
    <property type="protein sequence ID" value="KOF77474.1"/>
    <property type="molecule type" value="Genomic_DNA"/>
</dbReference>
<sequence>MRNKVKEMNKKAIIPILCLVTTISIFVIRSFNLNKESMQLIEMEINKGFLVDSKTCRIPNIDPFDISVRKYFSISKWQPCPGKASLTYQEDNILRINKTVIIQRYKNSFHSCKVYPIVRNDTDDNHIDYLKESLQFKSDVNITHEFIRVQCFNRDNKTIYTNFHAFVQMKKLRPKDMNPYNIGYDGIDSSKDSMKNIDFSNIVENKLSLNVLLIGVDSVSRLNFIRQMPLTRQFLLNHGAIEMLGYNKVGDNTFPNIIPFLTGKYLEELPESKKLEWKPFDKYDIIWKHYNKSGYVTMFAEDSTSGAIFNHLRYGFKKQPTDHYLRPFALAREKQSSLWSNNNFCFGNRMEPAIVLQYAYDFIRVYKDKPYFTLTFITRISHDDMNAAGRGDFEYLRFLKKSFKQNLLNNTILIFFSDHGIRFGLFRKTYVGRLEERLPAMYILLPEWFRYKFPTFWNNLKVNTHRLTTPFDIYETLQDILDIEKAAEHYKSNEIDYKNLKRISLFRKIPLNRSCEAARIKPHWCTCHVFTSVALNDTIVIIVTNYLVNYINNMTSNSSKVCARLKLQEIKNAEISVMNDKVLSYLGKGVQTYKDYRIIMQTLPGEGLFEGSVRYYSDNEQLSLLGEISRINRYGHQSDCIHDFILRKYCYCNK</sequence>
<dbReference type="KEGG" id="obi:106876253"/>
<keyword evidence="1" id="KW-0472">Membrane</keyword>
<feature type="transmembrane region" description="Helical" evidence="1">
    <location>
        <begin position="12"/>
        <end position="31"/>
    </location>
</feature>
<protein>
    <submittedName>
        <fullName evidence="2">Uncharacterized protein</fullName>
    </submittedName>
</protein>
<reference evidence="2" key="1">
    <citation type="submission" date="2015-07" db="EMBL/GenBank/DDBJ databases">
        <title>MeaNS - Measles Nucleotide Surveillance Program.</title>
        <authorList>
            <person name="Tran T."/>
            <person name="Druce J."/>
        </authorList>
    </citation>
    <scope>NUCLEOTIDE SEQUENCE</scope>
    <source>
        <strain evidence="2">UCB-OBI-ISO-001</strain>
        <tissue evidence="2">Gonad</tissue>
    </source>
</reference>
<dbReference type="STRING" id="37653.A0A0L8GKS6"/>
<dbReference type="OrthoDB" id="413313at2759"/>